<organism evidence="8 9">
    <name type="scientific">Leptobrachium leishanense</name>
    <name type="common">Leishan spiny toad</name>
    <dbReference type="NCBI Taxonomy" id="445787"/>
    <lineage>
        <taxon>Eukaryota</taxon>
        <taxon>Metazoa</taxon>
        <taxon>Chordata</taxon>
        <taxon>Craniata</taxon>
        <taxon>Vertebrata</taxon>
        <taxon>Euteleostomi</taxon>
        <taxon>Amphibia</taxon>
        <taxon>Batrachia</taxon>
        <taxon>Anura</taxon>
        <taxon>Pelobatoidea</taxon>
        <taxon>Megophryidae</taxon>
        <taxon>Leptobrachium</taxon>
    </lineage>
</organism>
<reference evidence="8" key="1">
    <citation type="submission" date="2025-08" db="UniProtKB">
        <authorList>
            <consortium name="Ensembl"/>
        </authorList>
    </citation>
    <scope>IDENTIFICATION</scope>
</reference>
<keyword evidence="5" id="KW-0812">Transmembrane</keyword>
<accession>A0A8C5P809</accession>
<dbReference type="InterPro" id="IPR017907">
    <property type="entry name" value="Znf_RING_CS"/>
</dbReference>
<dbReference type="Proteomes" id="UP000694569">
    <property type="component" value="Unplaced"/>
</dbReference>
<keyword evidence="9" id="KW-1185">Reference proteome</keyword>
<evidence type="ECO:0000313" key="9">
    <source>
        <dbReference type="Proteomes" id="UP000694569"/>
    </source>
</evidence>
<dbReference type="PROSITE" id="PS50119">
    <property type="entry name" value="ZF_BBOX"/>
    <property type="match status" value="1"/>
</dbReference>
<name>A0A8C5P809_9ANUR</name>
<dbReference type="PROSITE" id="PS50089">
    <property type="entry name" value="ZF_RING_2"/>
    <property type="match status" value="1"/>
</dbReference>
<dbReference type="SMART" id="SM00184">
    <property type="entry name" value="RING"/>
    <property type="match status" value="1"/>
</dbReference>
<evidence type="ECO:0000256" key="2">
    <source>
        <dbReference type="ARBA" id="ARBA00022771"/>
    </source>
</evidence>
<dbReference type="AlphaFoldDB" id="A0A8C5P809"/>
<dbReference type="InterPro" id="IPR027370">
    <property type="entry name" value="Znf-RING_euk"/>
</dbReference>
<sequence length="367" mass="40988">MDGPEPTIDIMEQDLLCPVCFSLFDEPQVLRCAHSFCKTCMDGVIQNSAVTIATPSSIACPVCRMETCGTGPDGPKDNFVLRGIVGKYKLIMASQKNSTCEVHAMQPLNMYCSTDHKLICGVCKILLEELIQELENRPDLLTAINTLKADRDKALQERSALKDQIKAYIGNLHHILDQRQNRMSSNLEARMASLSRDYNGELGRITCVHNEQRNALEMARGLRSASEPLLFMQEVRETVSLRQETPSPTVTGPTDSGSLRNLYVRTWDSIRLADAHTISLPAQDIQRTRRAPSTTSNSTWAWFSGVLLSTLMMAAFFATSFYGPDQHMSGHVTGEASDPVLAYWHLTVNKIAVLGERCQDFTMRYDF</sequence>
<dbReference type="PROSITE" id="PS00518">
    <property type="entry name" value="ZF_RING_1"/>
    <property type="match status" value="1"/>
</dbReference>
<keyword evidence="2 4" id="KW-0863">Zinc-finger</keyword>
<dbReference type="PANTHER" id="PTHR24103">
    <property type="entry name" value="E3 UBIQUITIN-PROTEIN LIGASE TRIM"/>
    <property type="match status" value="1"/>
</dbReference>
<dbReference type="SUPFAM" id="SSF57850">
    <property type="entry name" value="RING/U-box"/>
    <property type="match status" value="1"/>
</dbReference>
<dbReference type="InterPro" id="IPR050143">
    <property type="entry name" value="TRIM/RBCC"/>
</dbReference>
<keyword evidence="3" id="KW-0862">Zinc</keyword>
<evidence type="ECO:0000259" key="7">
    <source>
        <dbReference type="PROSITE" id="PS50119"/>
    </source>
</evidence>
<evidence type="ECO:0000256" key="4">
    <source>
        <dbReference type="PROSITE-ProRule" id="PRU00024"/>
    </source>
</evidence>
<evidence type="ECO:0000256" key="5">
    <source>
        <dbReference type="SAM" id="Phobius"/>
    </source>
</evidence>
<dbReference type="Ensembl" id="ENSLLET00000004908.1">
    <property type="protein sequence ID" value="ENSLLEP00000004699.1"/>
    <property type="gene ID" value="ENSLLEG00000002997.1"/>
</dbReference>
<evidence type="ECO:0008006" key="10">
    <source>
        <dbReference type="Google" id="ProtNLM"/>
    </source>
</evidence>
<evidence type="ECO:0000256" key="3">
    <source>
        <dbReference type="ARBA" id="ARBA00022833"/>
    </source>
</evidence>
<keyword evidence="5" id="KW-1133">Transmembrane helix</keyword>
<dbReference type="GO" id="GO:0008270">
    <property type="term" value="F:zinc ion binding"/>
    <property type="evidence" value="ECO:0007669"/>
    <property type="project" value="UniProtKB-KW"/>
</dbReference>
<dbReference type="Pfam" id="PF13445">
    <property type="entry name" value="zf-RING_UBOX"/>
    <property type="match status" value="1"/>
</dbReference>
<dbReference type="Pfam" id="PF00643">
    <property type="entry name" value="zf-B_box"/>
    <property type="match status" value="1"/>
</dbReference>
<dbReference type="InterPro" id="IPR000315">
    <property type="entry name" value="Znf_B-box"/>
</dbReference>
<proteinExistence type="predicted"/>
<evidence type="ECO:0000256" key="1">
    <source>
        <dbReference type="ARBA" id="ARBA00022723"/>
    </source>
</evidence>
<dbReference type="Gene3D" id="3.30.40.10">
    <property type="entry name" value="Zinc/RING finger domain, C3HC4 (zinc finger)"/>
    <property type="match status" value="1"/>
</dbReference>
<dbReference type="SUPFAM" id="SSF57845">
    <property type="entry name" value="B-box zinc-binding domain"/>
    <property type="match status" value="1"/>
</dbReference>
<protein>
    <recommendedName>
        <fullName evidence="10">RING-type domain-containing protein</fullName>
    </recommendedName>
</protein>
<dbReference type="InterPro" id="IPR013083">
    <property type="entry name" value="Znf_RING/FYVE/PHD"/>
</dbReference>
<feature type="domain" description="B box-type" evidence="7">
    <location>
        <begin position="95"/>
        <end position="123"/>
    </location>
</feature>
<evidence type="ECO:0000313" key="8">
    <source>
        <dbReference type="Ensembl" id="ENSLLEP00000004699.1"/>
    </source>
</evidence>
<feature type="domain" description="RING-type" evidence="6">
    <location>
        <begin position="17"/>
        <end position="64"/>
    </location>
</feature>
<feature type="transmembrane region" description="Helical" evidence="5">
    <location>
        <begin position="300"/>
        <end position="322"/>
    </location>
</feature>
<dbReference type="Gene3D" id="3.30.160.60">
    <property type="entry name" value="Classic Zinc Finger"/>
    <property type="match status" value="1"/>
</dbReference>
<dbReference type="GeneTree" id="ENSGT00940000159715"/>
<keyword evidence="5" id="KW-0472">Membrane</keyword>
<dbReference type="InterPro" id="IPR001841">
    <property type="entry name" value="Znf_RING"/>
</dbReference>
<reference evidence="8" key="2">
    <citation type="submission" date="2025-09" db="UniProtKB">
        <authorList>
            <consortium name="Ensembl"/>
        </authorList>
    </citation>
    <scope>IDENTIFICATION</scope>
</reference>
<keyword evidence="1" id="KW-0479">Metal-binding</keyword>
<evidence type="ECO:0000259" key="6">
    <source>
        <dbReference type="PROSITE" id="PS50089"/>
    </source>
</evidence>
<dbReference type="OrthoDB" id="6105938at2759"/>